<feature type="compositionally biased region" description="Basic residues" evidence="1">
    <location>
        <begin position="372"/>
        <end position="381"/>
    </location>
</feature>
<dbReference type="EMBL" id="JAOYFB010000041">
    <property type="protein sequence ID" value="KAK4045209.1"/>
    <property type="molecule type" value="Genomic_DNA"/>
</dbReference>
<gene>
    <name evidence="2" type="ORF">OUZ56_032617</name>
</gene>
<feature type="region of interest" description="Disordered" evidence="1">
    <location>
        <begin position="1"/>
        <end position="33"/>
    </location>
</feature>
<name>A0ABR0B9E3_9CRUS</name>
<comment type="caution">
    <text evidence="2">The sequence shown here is derived from an EMBL/GenBank/DDBJ whole genome shotgun (WGS) entry which is preliminary data.</text>
</comment>
<accession>A0ABR0B9E3</accession>
<feature type="non-terminal residue" evidence="2">
    <location>
        <position position="436"/>
    </location>
</feature>
<feature type="compositionally biased region" description="Polar residues" evidence="1">
    <location>
        <begin position="22"/>
        <end position="33"/>
    </location>
</feature>
<organism evidence="2 3">
    <name type="scientific">Daphnia magna</name>
    <dbReference type="NCBI Taxonomy" id="35525"/>
    <lineage>
        <taxon>Eukaryota</taxon>
        <taxon>Metazoa</taxon>
        <taxon>Ecdysozoa</taxon>
        <taxon>Arthropoda</taxon>
        <taxon>Crustacea</taxon>
        <taxon>Branchiopoda</taxon>
        <taxon>Diplostraca</taxon>
        <taxon>Cladocera</taxon>
        <taxon>Anomopoda</taxon>
        <taxon>Daphniidae</taxon>
        <taxon>Daphnia</taxon>
    </lineage>
</organism>
<evidence type="ECO:0000256" key="1">
    <source>
        <dbReference type="SAM" id="MobiDB-lite"/>
    </source>
</evidence>
<feature type="region of interest" description="Disordered" evidence="1">
    <location>
        <begin position="361"/>
        <end position="381"/>
    </location>
</feature>
<evidence type="ECO:0000313" key="3">
    <source>
        <dbReference type="Proteomes" id="UP001234178"/>
    </source>
</evidence>
<keyword evidence="3" id="KW-1185">Reference proteome</keyword>
<dbReference type="Proteomes" id="UP001234178">
    <property type="component" value="Unassembled WGS sequence"/>
</dbReference>
<feature type="compositionally biased region" description="Basic and acidic residues" evidence="1">
    <location>
        <begin position="1"/>
        <end position="11"/>
    </location>
</feature>
<protein>
    <submittedName>
        <fullName evidence="2">Uncharacterized protein</fullName>
    </submittedName>
</protein>
<proteinExistence type="predicted"/>
<sequence length="436" mass="49745">MAQGEHDDARHGHAKHREHSQHAQQRNQRFSINETPRLSAHTLRERHCAAHRDFSGDDLMEFLDHRLGVCVPLRRILGHRSAAKVNEFRRNVRARLSSTAMPKLRKFRLNRAEQFRKRRHLMVEIVLQRDELVEDNGRRIEIGTRIDDRPSSLLGGHVRRRTDEGTVAGCAERAVPRVRHVPEIDLCALHLCHAPIHEPNLTEATDHDVRRLHVAVDDAPGMGEGERTEHTDKQLDTALKVPRCEHALIAHLEFFNECFEGFPLDVLHHKKVAPIGVHTDVMEGDDVRMFEGADDANFGHEAGDSCGAGRLGEDALDGDRSTNVPVDRLFDFAHPTDAERLLAEEAFGGFVNEARRPAFPRLYPREDAPGGRPKRRRPRKGAWKRATGYVFGNRRRANRRAIWIDLQRSRITERERIPCVSGQCVERTVEFHGCVP</sequence>
<reference evidence="2 3" key="1">
    <citation type="journal article" date="2023" name="Nucleic Acids Res.">
        <title>The hologenome of Daphnia magna reveals possible DNA methylation and microbiome-mediated evolution of the host genome.</title>
        <authorList>
            <person name="Chaturvedi A."/>
            <person name="Li X."/>
            <person name="Dhandapani V."/>
            <person name="Marshall H."/>
            <person name="Kissane S."/>
            <person name="Cuenca-Cambronero M."/>
            <person name="Asole G."/>
            <person name="Calvet F."/>
            <person name="Ruiz-Romero M."/>
            <person name="Marangio P."/>
            <person name="Guigo R."/>
            <person name="Rago D."/>
            <person name="Mirbahai L."/>
            <person name="Eastwood N."/>
            <person name="Colbourne J.K."/>
            <person name="Zhou J."/>
            <person name="Mallon E."/>
            <person name="Orsini L."/>
        </authorList>
    </citation>
    <scope>NUCLEOTIDE SEQUENCE [LARGE SCALE GENOMIC DNA]</scope>
    <source>
        <strain evidence="2">LRV0_1</strain>
    </source>
</reference>
<evidence type="ECO:0000313" key="2">
    <source>
        <dbReference type="EMBL" id="KAK4045209.1"/>
    </source>
</evidence>